<comment type="caution">
    <text evidence="2">The sequence shown here is derived from an EMBL/GenBank/DDBJ whole genome shotgun (WGS) entry which is preliminary data.</text>
</comment>
<evidence type="ECO:0000313" key="2">
    <source>
        <dbReference type="EMBL" id="GHI85070.1"/>
    </source>
</evidence>
<keyword evidence="3" id="KW-1185">Reference proteome</keyword>
<organism evidence="2 3">
    <name type="scientific">Streptomyces xanthophaeus</name>
    <dbReference type="NCBI Taxonomy" id="67385"/>
    <lineage>
        <taxon>Bacteria</taxon>
        <taxon>Bacillati</taxon>
        <taxon>Actinomycetota</taxon>
        <taxon>Actinomycetes</taxon>
        <taxon>Kitasatosporales</taxon>
        <taxon>Streptomycetaceae</taxon>
        <taxon>Streptomyces</taxon>
    </lineage>
</organism>
<evidence type="ECO:0000313" key="3">
    <source>
        <dbReference type="Proteomes" id="UP000600026"/>
    </source>
</evidence>
<feature type="region of interest" description="Disordered" evidence="1">
    <location>
        <begin position="48"/>
        <end position="98"/>
    </location>
</feature>
<reference evidence="2" key="1">
    <citation type="submission" date="2020-09" db="EMBL/GenBank/DDBJ databases">
        <title>Whole genome shotgun sequence of Streptomyces xanthophaeus NBRC 12829.</title>
        <authorList>
            <person name="Komaki H."/>
            <person name="Tamura T."/>
        </authorList>
    </citation>
    <scope>NUCLEOTIDE SEQUENCE</scope>
    <source>
        <strain evidence="2">NBRC 12829</strain>
    </source>
</reference>
<sequence length="98" mass="10436">MSCKTRAPGPAARAASTPDRLSSAERYFGLGDEKSAACQALLRARVRSGRRHALRRGDGAGAGPSADLGGSRQWPKAARDRRWARAADSSRDEDVPMA</sequence>
<protein>
    <submittedName>
        <fullName evidence="2">Uncharacterized protein</fullName>
    </submittedName>
</protein>
<gene>
    <name evidence="2" type="ORF">Sxan_24340</name>
</gene>
<proteinExistence type="predicted"/>
<name>A0A919LBZ9_9ACTN</name>
<dbReference type="AlphaFoldDB" id="A0A919LBZ9"/>
<accession>A0A919LBZ9</accession>
<evidence type="ECO:0000256" key="1">
    <source>
        <dbReference type="SAM" id="MobiDB-lite"/>
    </source>
</evidence>
<feature type="region of interest" description="Disordered" evidence="1">
    <location>
        <begin position="1"/>
        <end position="21"/>
    </location>
</feature>
<dbReference type="Proteomes" id="UP000600026">
    <property type="component" value="Unassembled WGS sequence"/>
</dbReference>
<feature type="compositionally biased region" description="Basic and acidic residues" evidence="1">
    <location>
        <begin position="77"/>
        <end position="98"/>
    </location>
</feature>
<dbReference type="EMBL" id="BNEE01000006">
    <property type="protein sequence ID" value="GHI85070.1"/>
    <property type="molecule type" value="Genomic_DNA"/>
</dbReference>